<protein>
    <submittedName>
        <fullName evidence="1">Uncharacterized protein</fullName>
    </submittedName>
</protein>
<evidence type="ECO:0000313" key="2">
    <source>
        <dbReference type="Proteomes" id="UP000015104"/>
    </source>
</evidence>
<organism evidence="1 2">
    <name type="scientific">Tetranychus urticae</name>
    <name type="common">Two-spotted spider mite</name>
    <dbReference type="NCBI Taxonomy" id="32264"/>
    <lineage>
        <taxon>Eukaryota</taxon>
        <taxon>Metazoa</taxon>
        <taxon>Ecdysozoa</taxon>
        <taxon>Arthropoda</taxon>
        <taxon>Chelicerata</taxon>
        <taxon>Arachnida</taxon>
        <taxon>Acari</taxon>
        <taxon>Acariformes</taxon>
        <taxon>Trombidiformes</taxon>
        <taxon>Prostigmata</taxon>
        <taxon>Eleutherengona</taxon>
        <taxon>Raphignathae</taxon>
        <taxon>Tetranychoidea</taxon>
        <taxon>Tetranychidae</taxon>
        <taxon>Tetranychus</taxon>
    </lineage>
</organism>
<evidence type="ECO:0000313" key="1">
    <source>
        <dbReference type="EnsemblMetazoa" id="tetur10g02700.1"/>
    </source>
</evidence>
<dbReference type="HOGENOM" id="CLU_3225212_0_0_1"/>
<reference evidence="1" key="2">
    <citation type="submission" date="2015-06" db="UniProtKB">
        <authorList>
            <consortium name="EnsemblMetazoa"/>
        </authorList>
    </citation>
    <scope>IDENTIFICATION</scope>
</reference>
<dbReference type="EnsemblMetazoa" id="tetur10g02700.1">
    <property type="protein sequence ID" value="tetur10g02700.1"/>
    <property type="gene ID" value="tetur10g02700"/>
</dbReference>
<accession>T1KFD2</accession>
<dbReference type="Proteomes" id="UP000015104">
    <property type="component" value="Unassembled WGS sequence"/>
</dbReference>
<dbReference type="EMBL" id="CAEY01000036">
    <property type="status" value="NOT_ANNOTATED_CDS"/>
    <property type="molecule type" value="Genomic_DNA"/>
</dbReference>
<sequence length="44" mass="5035">MSYHINFNQHHCDPLVFCVSINNMADKRKLQGSIILTVLDGPYT</sequence>
<proteinExistence type="predicted"/>
<dbReference type="AlphaFoldDB" id="T1KFD2"/>
<keyword evidence="2" id="KW-1185">Reference proteome</keyword>
<reference evidence="2" key="1">
    <citation type="submission" date="2011-08" db="EMBL/GenBank/DDBJ databases">
        <authorList>
            <person name="Rombauts S."/>
        </authorList>
    </citation>
    <scope>NUCLEOTIDE SEQUENCE</scope>
    <source>
        <strain evidence="2">London</strain>
    </source>
</reference>
<name>T1KFD2_TETUR</name>